<name>A0A9N9Q955_9HELO</name>
<dbReference type="Proteomes" id="UP000701801">
    <property type="component" value="Unassembled WGS sequence"/>
</dbReference>
<protein>
    <submittedName>
        <fullName evidence="2">Uncharacterized protein</fullName>
    </submittedName>
</protein>
<feature type="signal peptide" evidence="1">
    <location>
        <begin position="1"/>
        <end position="18"/>
    </location>
</feature>
<evidence type="ECO:0000313" key="2">
    <source>
        <dbReference type="EMBL" id="CAG8978616.1"/>
    </source>
</evidence>
<dbReference type="EMBL" id="CAJVRM010000269">
    <property type="protein sequence ID" value="CAG8978616.1"/>
    <property type="molecule type" value="Genomic_DNA"/>
</dbReference>
<evidence type="ECO:0000256" key="1">
    <source>
        <dbReference type="SAM" id="SignalP"/>
    </source>
</evidence>
<feature type="chain" id="PRO_5040515087" evidence="1">
    <location>
        <begin position="19"/>
        <end position="118"/>
    </location>
</feature>
<keyword evidence="1" id="KW-0732">Signal</keyword>
<dbReference type="OrthoDB" id="443318at2759"/>
<reference evidence="2" key="1">
    <citation type="submission" date="2021-07" db="EMBL/GenBank/DDBJ databases">
        <authorList>
            <person name="Durling M."/>
        </authorList>
    </citation>
    <scope>NUCLEOTIDE SEQUENCE</scope>
</reference>
<accession>A0A9N9Q955</accession>
<proteinExistence type="predicted"/>
<organism evidence="2 3">
    <name type="scientific">Hymenoscyphus albidus</name>
    <dbReference type="NCBI Taxonomy" id="595503"/>
    <lineage>
        <taxon>Eukaryota</taxon>
        <taxon>Fungi</taxon>
        <taxon>Dikarya</taxon>
        <taxon>Ascomycota</taxon>
        <taxon>Pezizomycotina</taxon>
        <taxon>Leotiomycetes</taxon>
        <taxon>Helotiales</taxon>
        <taxon>Helotiaceae</taxon>
        <taxon>Hymenoscyphus</taxon>
    </lineage>
</organism>
<evidence type="ECO:0000313" key="3">
    <source>
        <dbReference type="Proteomes" id="UP000701801"/>
    </source>
</evidence>
<sequence>MPFVHSLLFLLGATLSVAVRSPHEMAANHAKKAKPFVYTKDAPRLTYLEFVVNRSALPEVDFNIGEYTPGVTYQTLELLLGRIGNLSVEGDYTTRSPGNYTGTPAVLRRSLEDARGLA</sequence>
<gene>
    <name evidence="2" type="ORF">HYALB_00012738</name>
</gene>
<comment type="caution">
    <text evidence="2">The sequence shown here is derived from an EMBL/GenBank/DDBJ whole genome shotgun (WGS) entry which is preliminary data.</text>
</comment>
<keyword evidence="3" id="KW-1185">Reference proteome</keyword>
<dbReference type="AlphaFoldDB" id="A0A9N9Q955"/>